<name>A0ABW3JVX6_9BACT</name>
<evidence type="ECO:0000313" key="1">
    <source>
        <dbReference type="EMBL" id="MFD0997673.1"/>
    </source>
</evidence>
<reference evidence="2" key="1">
    <citation type="journal article" date="2019" name="Int. J. Syst. Evol. Microbiol.">
        <title>The Global Catalogue of Microorganisms (GCM) 10K type strain sequencing project: providing services to taxonomists for standard genome sequencing and annotation.</title>
        <authorList>
            <consortium name="The Broad Institute Genomics Platform"/>
            <consortium name="The Broad Institute Genome Sequencing Center for Infectious Disease"/>
            <person name="Wu L."/>
            <person name="Ma J."/>
        </authorList>
    </citation>
    <scope>NUCLEOTIDE SEQUENCE [LARGE SCALE GENOMIC DNA]</scope>
    <source>
        <strain evidence="2">CCUG 58938</strain>
    </source>
</reference>
<sequence>MRRKSFLASLGGASGNLPPVVSGITVTETGGVLTHTSTYFDPDGDLEDDQVPLAIGVGCTGINLPGFLNQGEILAGSYTYEHINQKAEGTTTFKFYAADDAVGTNETVIATTQNFTLTSAQLGKHIDFGVRPVTSEGTLGAEVRIGYSTEAVGVTLTTITALIKFCRATFTAITGDTRAWNIASSDTPNESFELNHLIAANDSTTSTSSNPIPTTHPTTVTFTVGAGLPYVAGKKMTCRAGVAAYFWGTVVSYTGTTLVISSEGNVGTGTFTSWLIGYDSEVNLDVDLAMSSQAGLGVTVAGTGAASDFPAGSGRDWWYTPAGAPQTRGFQLEIPSHLRGRTWTITTLHNRSSTAPNAIDLTVGGVNQTIADVTGAALDDVLVFNIYVDTETTSITFRFLDGSGICMINAMKISTKVLPS</sequence>
<accession>A0ABW3JVX6</accession>
<gene>
    <name evidence="1" type="ORF">ACFQ21_00075</name>
</gene>
<organism evidence="1 2">
    <name type="scientific">Ohtaekwangia kribbensis</name>
    <dbReference type="NCBI Taxonomy" id="688913"/>
    <lineage>
        <taxon>Bacteria</taxon>
        <taxon>Pseudomonadati</taxon>
        <taxon>Bacteroidota</taxon>
        <taxon>Cytophagia</taxon>
        <taxon>Cytophagales</taxon>
        <taxon>Fulvivirgaceae</taxon>
        <taxon>Ohtaekwangia</taxon>
    </lineage>
</organism>
<protein>
    <submittedName>
        <fullName evidence="1">Uncharacterized protein</fullName>
    </submittedName>
</protein>
<comment type="caution">
    <text evidence="1">The sequence shown here is derived from an EMBL/GenBank/DDBJ whole genome shotgun (WGS) entry which is preliminary data.</text>
</comment>
<dbReference type="EMBL" id="JBHTKA010000001">
    <property type="protein sequence ID" value="MFD0997673.1"/>
    <property type="molecule type" value="Genomic_DNA"/>
</dbReference>
<evidence type="ECO:0000313" key="2">
    <source>
        <dbReference type="Proteomes" id="UP001597112"/>
    </source>
</evidence>
<dbReference type="RefSeq" id="WP_377573051.1">
    <property type="nucleotide sequence ID" value="NZ_JBHTKA010000001.1"/>
</dbReference>
<dbReference type="Proteomes" id="UP001597112">
    <property type="component" value="Unassembled WGS sequence"/>
</dbReference>
<keyword evidence="2" id="KW-1185">Reference proteome</keyword>
<proteinExistence type="predicted"/>